<evidence type="ECO:0000256" key="1">
    <source>
        <dbReference type="SAM" id="MobiDB-lite"/>
    </source>
</evidence>
<keyword evidence="2" id="KW-0812">Transmembrane</keyword>
<gene>
    <name evidence="4" type="ORF">RDB_LOCUS69298</name>
</gene>
<dbReference type="EMBL" id="CAJMWX010001040">
    <property type="protein sequence ID" value="CAE6451002.1"/>
    <property type="molecule type" value="Genomic_DNA"/>
</dbReference>
<reference evidence="4" key="1">
    <citation type="submission" date="2021-01" db="EMBL/GenBank/DDBJ databases">
        <authorList>
            <person name="Kaushik A."/>
        </authorList>
    </citation>
    <scope>NUCLEOTIDE SEQUENCE</scope>
    <source>
        <strain evidence="4">AG4-R118</strain>
    </source>
</reference>
<dbReference type="Proteomes" id="UP000663888">
    <property type="component" value="Unassembled WGS sequence"/>
</dbReference>
<feature type="transmembrane region" description="Helical" evidence="2">
    <location>
        <begin position="246"/>
        <end position="270"/>
    </location>
</feature>
<feature type="region of interest" description="Disordered" evidence="1">
    <location>
        <begin position="1"/>
        <end position="30"/>
    </location>
</feature>
<keyword evidence="2" id="KW-1133">Transmembrane helix</keyword>
<sequence>MLATPLRPSLSGSRRTDKVSSGIDPQTSVREELNDMQQNENKIHGGDIPEFEAAGTELGKEARIWKVYVEQSDRWDAELVDGWNKQVAISILVTLGSPGFVYFHSFRSIILCNFDCSNLYDRFIIESSKGLRKDPPDATAQALILVSQNLLSIIDNTHQLINTTRLQSNFSNATDIPQLNPSGTNVLINAVWYLSLTLSVLTSFMAMLAKDWCHSFMAGRTGHAHSQTRRRQQKWRMIEKWKMQELLIVLPSLIHLSLLLFTVGLCVYVWELNVTVAIPVVCVAALAVSFYAWSSVTATLVDFFPYTTIISRVLLSHSAKYCYTTLDSLLQYIWPLVRIIPNLGAQCLLLVLDFLYNYTARQSRSWKKFLKNQRDDLRQWASGLFLVPAPKSSRQIDNSGEDNITSLALGWLISNCEEPSAVDAALQAISGASHLDRVLLEESNAALEISRRLVSEDIYKPAHSPRVLLYARALSYLNPNKSALSSTLTGARNTNPGEREVLIRSLQYANDNRVANLITDGRFMPTPPNFEALRIGCTSATQVITHLDKGHLSGSDLSTKLLEEYVEDKQLLHPAALLALVNSEFAFAICFPDPTRLNISGLALKLLHDKVPKGLFSEPQLEISLVSYIILGAELALPQYSQRNPHHREDSLHQVIKRLAQWSHNEKVSIWLGISVISSNPEIFTSKNQSRELGELRKWAISSYHSTFECLPRQHDSFINRVTTLGHLDNLINHAAVLEHLETLQEMYSSVVVGTPIPQIYYLVVESMCRDRSSGYGIWSACCELLSKFRFPALSTELADWLVSQERDIIPLLLRSLKKHKKHTIKFLAASQLWHMFILCSGETVGERPEQGRLKSQLLRFSVGAATARWGRDELELEIVRFWKEGQAQIERSLGAYAYRILECLQDPPIEREEVERWLHDTPRELRGLCSFAHHIVPDPALLPDESRHSGSNITDVGSGEALEMV</sequence>
<feature type="domain" description="DUF6535" evidence="3">
    <location>
        <begin position="65"/>
        <end position="271"/>
    </location>
</feature>
<evidence type="ECO:0000313" key="4">
    <source>
        <dbReference type="EMBL" id="CAE6451002.1"/>
    </source>
</evidence>
<dbReference type="Pfam" id="PF20153">
    <property type="entry name" value="DUF6535"/>
    <property type="match status" value="1"/>
</dbReference>
<dbReference type="AlphaFoldDB" id="A0A8H3BA98"/>
<proteinExistence type="predicted"/>
<protein>
    <recommendedName>
        <fullName evidence="3">DUF6535 domain-containing protein</fullName>
    </recommendedName>
</protein>
<name>A0A8H3BA98_9AGAM</name>
<evidence type="ECO:0000256" key="2">
    <source>
        <dbReference type="SAM" id="Phobius"/>
    </source>
</evidence>
<organism evidence="4 5">
    <name type="scientific">Rhizoctonia solani</name>
    <dbReference type="NCBI Taxonomy" id="456999"/>
    <lineage>
        <taxon>Eukaryota</taxon>
        <taxon>Fungi</taxon>
        <taxon>Dikarya</taxon>
        <taxon>Basidiomycota</taxon>
        <taxon>Agaricomycotina</taxon>
        <taxon>Agaricomycetes</taxon>
        <taxon>Cantharellales</taxon>
        <taxon>Ceratobasidiaceae</taxon>
        <taxon>Rhizoctonia</taxon>
    </lineage>
</organism>
<feature type="transmembrane region" description="Helical" evidence="2">
    <location>
        <begin position="190"/>
        <end position="209"/>
    </location>
</feature>
<dbReference type="InterPro" id="IPR045338">
    <property type="entry name" value="DUF6535"/>
</dbReference>
<comment type="caution">
    <text evidence="4">The sequence shown here is derived from an EMBL/GenBank/DDBJ whole genome shotgun (WGS) entry which is preliminary data.</text>
</comment>
<accession>A0A8H3BA98</accession>
<keyword evidence="2" id="KW-0472">Membrane</keyword>
<evidence type="ECO:0000313" key="5">
    <source>
        <dbReference type="Proteomes" id="UP000663888"/>
    </source>
</evidence>
<evidence type="ECO:0000259" key="3">
    <source>
        <dbReference type="Pfam" id="PF20153"/>
    </source>
</evidence>
<feature type="transmembrane region" description="Helical" evidence="2">
    <location>
        <begin position="276"/>
        <end position="293"/>
    </location>
</feature>